<protein>
    <submittedName>
        <fullName evidence="6">Alpha/beta hydrolase</fullName>
    </submittedName>
</protein>
<dbReference type="InterPro" id="IPR051601">
    <property type="entry name" value="Serine_prot/Carboxylest_S33"/>
</dbReference>
<evidence type="ECO:0000256" key="4">
    <source>
        <dbReference type="SAM" id="MobiDB-lite"/>
    </source>
</evidence>
<evidence type="ECO:0000259" key="5">
    <source>
        <dbReference type="Pfam" id="PF00561"/>
    </source>
</evidence>
<dbReference type="PANTHER" id="PTHR43248:SF29">
    <property type="entry name" value="TRIPEPTIDYL AMINOPEPTIDASE"/>
    <property type="match status" value="1"/>
</dbReference>
<accession>A0A6P2CNQ9</accession>
<dbReference type="InterPro" id="IPR000073">
    <property type="entry name" value="AB_hydrolase_1"/>
</dbReference>
<keyword evidence="3 6" id="KW-0378">Hydrolase</keyword>
<dbReference type="InterPro" id="IPR029058">
    <property type="entry name" value="AB_hydrolase_fold"/>
</dbReference>
<comment type="caution">
    <text evidence="6">The sequence shown here is derived from an EMBL/GenBank/DDBJ whole genome shotgun (WGS) entry which is preliminary data.</text>
</comment>
<sequence>MVGAGTAREAGVGCGAGGPVGRAVGRGGVGRRRLGHGVPFVPRGPCAGPRVCRCDVVESASLRAPFQSHPRWRTSHLGVDGTIGVVSRFSRRRRQAALAASVLVLAACSTGGDGPGDEAAAVPAGLESFYSQQLEWGTCEAVAPGAGVGGDLECARVTVPLDYAEPGGETASVAISRARASGVRIGSLLVNPGGPGASGLALASVATGTPVGESFDVVGFDPRGVGASTPAVQCLTGPERDADRAVNDVDSSPEGIAASEARSQERARLCAERTGVDVLAHVGTREVVRDMDVVRAALGEQRLDYLGYSYGTRLGTAYAEAFPDNVRAMVLDGAIDPAQSVVDQVLGQAEGFQQAFDAFAADCTARPDCPLGTDPAGATARFRELVDPLIDTPAATTDPRGLSYGDAITGVQQALYSPNLWTPLRGGLAALTRGQGDSLLMLADLYEGRADDGTYTNIEDAFDAVRCVDDPPETDRAAMGAADTAFRNAAPFLDDGRGTGAAPLDLCAFWPVPPTSEPRVPDVPGLPPVLVVSTTGDPATPYRAGVDLADALGAELLTFEGAQHTVVFDGEACVDDAVAAYLRDPSDVPEGLRCG</sequence>
<reference evidence="6 7" key="1">
    <citation type="submission" date="2018-07" db="EMBL/GenBank/DDBJ databases">
        <title>Genome sequence of Rhodococcus rhodnii ATCC 35071 from Rhodnius prolixus.</title>
        <authorList>
            <person name="Patel V."/>
            <person name="Vogel K.J."/>
        </authorList>
    </citation>
    <scope>NUCLEOTIDE SEQUENCE [LARGE SCALE GENOMIC DNA]</scope>
    <source>
        <strain evidence="6 7">ATCC 35071</strain>
    </source>
</reference>
<dbReference type="PANTHER" id="PTHR43248">
    <property type="entry name" value="2-SUCCINYL-6-HYDROXY-2,4-CYCLOHEXADIENE-1-CARBOXYLATE SYNTHASE"/>
    <property type="match status" value="1"/>
</dbReference>
<proteinExistence type="inferred from homology"/>
<organism evidence="6 7">
    <name type="scientific">Rhodococcus rhodnii</name>
    <dbReference type="NCBI Taxonomy" id="38312"/>
    <lineage>
        <taxon>Bacteria</taxon>
        <taxon>Bacillati</taxon>
        <taxon>Actinomycetota</taxon>
        <taxon>Actinomycetes</taxon>
        <taxon>Mycobacteriales</taxon>
        <taxon>Nocardiaceae</taxon>
        <taxon>Rhodococcus</taxon>
    </lineage>
</organism>
<gene>
    <name evidence="6" type="ORF">DW322_16120</name>
</gene>
<evidence type="ECO:0000256" key="1">
    <source>
        <dbReference type="ARBA" id="ARBA00010088"/>
    </source>
</evidence>
<evidence type="ECO:0000313" key="6">
    <source>
        <dbReference type="EMBL" id="TXG92776.1"/>
    </source>
</evidence>
<keyword evidence="2" id="KW-0732">Signal</keyword>
<feature type="region of interest" description="Disordered" evidence="4">
    <location>
        <begin position="240"/>
        <end position="261"/>
    </location>
</feature>
<comment type="similarity">
    <text evidence="1">Belongs to the peptidase S33 family.</text>
</comment>
<dbReference type="AlphaFoldDB" id="A0A6P2CNQ9"/>
<dbReference type="Gene3D" id="3.40.50.1820">
    <property type="entry name" value="alpha/beta hydrolase"/>
    <property type="match status" value="1"/>
</dbReference>
<evidence type="ECO:0000256" key="2">
    <source>
        <dbReference type="ARBA" id="ARBA00022729"/>
    </source>
</evidence>
<dbReference type="EMBL" id="QRCM01000001">
    <property type="protein sequence ID" value="TXG92776.1"/>
    <property type="molecule type" value="Genomic_DNA"/>
</dbReference>
<evidence type="ECO:0000256" key="3">
    <source>
        <dbReference type="ARBA" id="ARBA00022801"/>
    </source>
</evidence>
<dbReference type="GO" id="GO:0016787">
    <property type="term" value="F:hydrolase activity"/>
    <property type="evidence" value="ECO:0007669"/>
    <property type="project" value="UniProtKB-KW"/>
</dbReference>
<dbReference type="Proteomes" id="UP000471120">
    <property type="component" value="Unassembled WGS sequence"/>
</dbReference>
<name>A0A6P2CNQ9_9NOCA</name>
<dbReference type="SUPFAM" id="SSF53474">
    <property type="entry name" value="alpha/beta-Hydrolases"/>
    <property type="match status" value="1"/>
</dbReference>
<dbReference type="Pfam" id="PF00561">
    <property type="entry name" value="Abhydrolase_1"/>
    <property type="match status" value="1"/>
</dbReference>
<evidence type="ECO:0000313" key="7">
    <source>
        <dbReference type="Proteomes" id="UP000471120"/>
    </source>
</evidence>
<feature type="domain" description="AB hydrolase-1" evidence="5">
    <location>
        <begin position="188"/>
        <end position="570"/>
    </location>
</feature>